<dbReference type="PANTHER" id="PTHR45749:SF32">
    <property type="entry name" value="ZINC FINGER MYM-TYPE PROTEIN 1-LIKE"/>
    <property type="match status" value="1"/>
</dbReference>
<proteinExistence type="predicted"/>
<keyword evidence="1" id="KW-1185">Reference proteome</keyword>
<dbReference type="KEGG" id="pavi:110772049"/>
<dbReference type="InterPro" id="IPR012337">
    <property type="entry name" value="RNaseH-like_sf"/>
</dbReference>
<dbReference type="RefSeq" id="XP_021832113.1">
    <property type="nucleotide sequence ID" value="XM_021976421.1"/>
</dbReference>
<reference evidence="2" key="1">
    <citation type="submission" date="2025-08" db="UniProtKB">
        <authorList>
            <consortium name="RefSeq"/>
        </authorList>
    </citation>
    <scope>IDENTIFICATION</scope>
</reference>
<evidence type="ECO:0000313" key="1">
    <source>
        <dbReference type="Proteomes" id="UP000515124"/>
    </source>
</evidence>
<evidence type="ECO:0000313" key="2">
    <source>
        <dbReference type="RefSeq" id="XP_021832113.1"/>
    </source>
</evidence>
<accession>A0A6P5TWD3</accession>
<dbReference type="SUPFAM" id="SSF53098">
    <property type="entry name" value="Ribonuclease H-like"/>
    <property type="match status" value="1"/>
</dbReference>
<dbReference type="GeneID" id="110772049"/>
<dbReference type="Proteomes" id="UP000515124">
    <property type="component" value="Unplaced"/>
</dbReference>
<name>A0A6P5TWD3_PRUAV</name>
<dbReference type="AlphaFoldDB" id="A0A6P5TWD3"/>
<organism evidence="1 2">
    <name type="scientific">Prunus avium</name>
    <name type="common">Cherry</name>
    <name type="synonym">Cerasus avium</name>
    <dbReference type="NCBI Taxonomy" id="42229"/>
    <lineage>
        <taxon>Eukaryota</taxon>
        <taxon>Viridiplantae</taxon>
        <taxon>Streptophyta</taxon>
        <taxon>Embryophyta</taxon>
        <taxon>Tracheophyta</taxon>
        <taxon>Spermatophyta</taxon>
        <taxon>Magnoliopsida</taxon>
        <taxon>eudicotyledons</taxon>
        <taxon>Gunneridae</taxon>
        <taxon>Pentapetalae</taxon>
        <taxon>rosids</taxon>
        <taxon>fabids</taxon>
        <taxon>Rosales</taxon>
        <taxon>Rosaceae</taxon>
        <taxon>Amygdaloideae</taxon>
        <taxon>Amygdaleae</taxon>
        <taxon>Prunus</taxon>
    </lineage>
</organism>
<gene>
    <name evidence="2" type="primary">LOC110772049</name>
</gene>
<sequence length="423" mass="48391">MTLIIRCVDVSNAPIKVEEYFLEFLKVDDTSGCGLFNELQAVLKCLKLDINNVRGQGYDNGANMKGKNKGVQIRFLKINPRAFYMPCACHSLNLTVCDMANSCVKAVSFFGVVQRMYTLFASSTKRWKIFQDHVHGLTLKPLSTTRWESHINSVKAIITQTDDIREALFELSRVSEDAKTKSEAESLATHELENFEFLLGMSIWHNILKKIDLVSQKLQYGDMQIDVAIKHLKGLVSYFVDYREHGFTLALLSAKEIASKMEIDPVFPEKRQSRRKKQFDENDHKETFQSAEESFRVNYFLVVVDAAISSLRSRNLEVALTHDNESDINADDLFSELEVLQMYLPKETKTAIEVLDFVKVVDCFPNVPIAYRIILTLPKIKNFSMKIKKIKNFEEVVDDEVEVKGAFCVQLSHLRTKPYGRAT</sequence>
<protein>
    <submittedName>
        <fullName evidence="2">Zinc finger MYM-type protein 1-like</fullName>
    </submittedName>
</protein>
<dbReference type="PANTHER" id="PTHR45749">
    <property type="match status" value="1"/>
</dbReference>